<dbReference type="Pfam" id="PF18990">
    <property type="entry name" value="DUF5723"/>
    <property type="match status" value="1"/>
</dbReference>
<proteinExistence type="predicted"/>
<dbReference type="EMBL" id="JAKWBL010000001">
    <property type="protein sequence ID" value="MCH5597443.1"/>
    <property type="molecule type" value="Genomic_DNA"/>
</dbReference>
<comment type="caution">
    <text evidence="2">The sequence shown here is derived from an EMBL/GenBank/DDBJ whole genome shotgun (WGS) entry which is preliminary data.</text>
</comment>
<reference evidence="2 3" key="1">
    <citation type="submission" date="2022-02" db="EMBL/GenBank/DDBJ databases">
        <authorList>
            <person name="Min J."/>
        </authorList>
    </citation>
    <scope>NUCLEOTIDE SEQUENCE [LARGE SCALE GENOMIC DNA]</scope>
    <source>
        <strain evidence="2 3">GR10-1</strain>
    </source>
</reference>
<evidence type="ECO:0000259" key="1">
    <source>
        <dbReference type="Pfam" id="PF18990"/>
    </source>
</evidence>
<accession>A0ABS9SGE8</accession>
<evidence type="ECO:0000313" key="3">
    <source>
        <dbReference type="Proteomes" id="UP001202248"/>
    </source>
</evidence>
<feature type="domain" description="DUF5723" evidence="1">
    <location>
        <begin position="6"/>
        <end position="354"/>
    </location>
</feature>
<dbReference type="Proteomes" id="UP001202248">
    <property type="component" value="Unassembled WGS sequence"/>
</dbReference>
<evidence type="ECO:0000313" key="2">
    <source>
        <dbReference type="EMBL" id="MCH5597443.1"/>
    </source>
</evidence>
<dbReference type="InterPro" id="IPR043781">
    <property type="entry name" value="DUF5723"/>
</dbReference>
<name>A0ABS9SGE8_9BACT</name>
<protein>
    <submittedName>
        <fullName evidence="2">DUF5723 family protein</fullName>
    </submittedName>
</protein>
<gene>
    <name evidence="2" type="ORF">MKP09_05760</name>
</gene>
<dbReference type="RefSeq" id="WP_240826828.1">
    <property type="nucleotide sequence ID" value="NZ_JAKWBL010000001.1"/>
</dbReference>
<keyword evidence="3" id="KW-1185">Reference proteome</keyword>
<sequence>MLHENKLAANERVNLRLNNRVIAPLSFMLTTGKKSAIALNIANRTGVTVNNLNQDFARLAYRRFDDAAFYGKTMDMNGIDMNVLNWLDVGFTYGRVLLDQDEHFIKAAFTAKYIGGVASGYFQSDDLSLKFNDKNNVDASTSYARYGHGEKLGFDMFKAASLKSLRPEAEGFGWNAGIVYEYRGKIDRFKYLNPESEEKLRRDKNKYTFKFGFSIMDAGKLTFKKNQLNNDFSANITDWNLKEYNIRSINDIDTMLSSRVIYEANADGYTVALPTAYSAQFDLHLGRGFYVNAMTYQPFNLFDADKKMHVEAAYAVTPRFESRVFGLYFPVSYNEFDDWNVGATVRVGPVYFGSANLGSLVFNDKTRTADIHAGLRIPITYGSPSRLAKTFSAATHAKDKDVYNPAAEKTNVLLAGNMRRDEVQIDSTIIKKELEVKALEARLFELEKQRVLDSIRLANHGQISPVSITINNYTGGGNPSVRIDTIRSVRQIQPAKEVSTDVDTINVKELNKKKQAQMDTLVRRLAEREIQLKQLKKKMEVEDSITIEEAKPEAKVKDKKKSFLMFLKRKMKSLRQLERRQIIFT</sequence>
<organism evidence="2 3">
    <name type="scientific">Niabella ginsengisoli</name>
    <dbReference type="NCBI Taxonomy" id="522298"/>
    <lineage>
        <taxon>Bacteria</taxon>
        <taxon>Pseudomonadati</taxon>
        <taxon>Bacteroidota</taxon>
        <taxon>Chitinophagia</taxon>
        <taxon>Chitinophagales</taxon>
        <taxon>Chitinophagaceae</taxon>
        <taxon>Niabella</taxon>
    </lineage>
</organism>